<keyword evidence="4" id="KW-1185">Reference proteome</keyword>
<dbReference type="SUPFAM" id="SSF51556">
    <property type="entry name" value="Metallo-dependent hydrolases"/>
    <property type="match status" value="1"/>
</dbReference>
<dbReference type="InterPro" id="IPR006680">
    <property type="entry name" value="Amidohydro-rel"/>
</dbReference>
<organism evidence="3 4">
    <name type="scientific">Dethiosulfovibrio salsuginis</name>
    <dbReference type="NCBI Taxonomy" id="561720"/>
    <lineage>
        <taxon>Bacteria</taxon>
        <taxon>Thermotogati</taxon>
        <taxon>Synergistota</taxon>
        <taxon>Synergistia</taxon>
        <taxon>Synergistales</taxon>
        <taxon>Dethiosulfovibrionaceae</taxon>
        <taxon>Dethiosulfovibrio</taxon>
    </lineage>
</organism>
<sequence length="433" mass="47642">MTSSVSDIKRLFIGQIELEGRRAMGYILSCGDVIEAVGHGTPPTVECVEVETFPEPMTIKQGDFNAHSHPEQSIYTDLVDRSWDLGTWCRNTIYRYSPFITPKQVRLACRRAFGRIALLGASSVMVSFYLHGGKGNVNDREVIAAAKDVGIRLIFGRMTYDMVSPQAYEGKKKAQESYYESPDQGEAYLRELMADEGPTVMVAPAVHSMHASTAQAIERAINLGYDLKRPVQFHLSEDQGDVDISLKEHGVRPVVFLKSMVDSCRIPGLGRLVFSDCCWLDDQERSIMADCSIPVVLNPRMNHRVGVGESDLPSLLSSGISVFLGTDGEASNDDLSVQGEREFLKGRYSGVLSSSKIEALGRQPFQFLDGEIGPLAPGRLCDFVVESDGRTVHLFVGAEPVVRDGTLVNLDMEGDIEAPLAEEIEAMKKTVEI</sequence>
<dbReference type="Proteomes" id="UP000193355">
    <property type="component" value="Unassembled WGS sequence"/>
</dbReference>
<reference evidence="4" key="1">
    <citation type="submission" date="2017-04" db="EMBL/GenBank/DDBJ databases">
        <authorList>
            <person name="Varghese N."/>
            <person name="Submissions S."/>
        </authorList>
    </citation>
    <scope>NUCLEOTIDE SEQUENCE [LARGE SCALE GENOMIC DNA]</scope>
    <source>
        <strain evidence="4">USBA 82</strain>
    </source>
</reference>
<dbReference type="PANTHER" id="PTHR43794">
    <property type="entry name" value="AMINOHYDROLASE SSNA-RELATED"/>
    <property type="match status" value="1"/>
</dbReference>
<name>A0A1X7K085_9BACT</name>
<accession>A0A1X7K085</accession>
<evidence type="ECO:0000313" key="4">
    <source>
        <dbReference type="Proteomes" id="UP000193355"/>
    </source>
</evidence>
<dbReference type="EMBL" id="FXBB01000019">
    <property type="protein sequence ID" value="SMG34271.1"/>
    <property type="molecule type" value="Genomic_DNA"/>
</dbReference>
<protein>
    <submittedName>
        <fullName evidence="3">Cytosine/adenosine deaminase</fullName>
    </submittedName>
</protein>
<dbReference type="Pfam" id="PF01979">
    <property type="entry name" value="Amidohydro_1"/>
    <property type="match status" value="1"/>
</dbReference>
<dbReference type="InterPro" id="IPR032466">
    <property type="entry name" value="Metal_Hydrolase"/>
</dbReference>
<dbReference type="InterPro" id="IPR050287">
    <property type="entry name" value="MTA/SAH_deaminase"/>
</dbReference>
<dbReference type="PANTHER" id="PTHR43794:SF11">
    <property type="entry name" value="AMIDOHYDROLASE-RELATED DOMAIN-CONTAINING PROTEIN"/>
    <property type="match status" value="1"/>
</dbReference>
<proteinExistence type="predicted"/>
<feature type="domain" description="Amidohydrolase-related" evidence="2">
    <location>
        <begin position="64"/>
        <end position="386"/>
    </location>
</feature>
<gene>
    <name evidence="3" type="ORF">SAMN06275492_11953</name>
</gene>
<dbReference type="Gene3D" id="3.20.20.140">
    <property type="entry name" value="Metal-dependent hydrolases"/>
    <property type="match status" value="1"/>
</dbReference>
<dbReference type="AlphaFoldDB" id="A0A1X7K085"/>
<dbReference type="RefSeq" id="WP_234986179.1">
    <property type="nucleotide sequence ID" value="NZ_FXBB01000019.1"/>
</dbReference>
<evidence type="ECO:0000313" key="3">
    <source>
        <dbReference type="EMBL" id="SMG34271.1"/>
    </source>
</evidence>
<evidence type="ECO:0000259" key="2">
    <source>
        <dbReference type="Pfam" id="PF01979"/>
    </source>
</evidence>
<evidence type="ECO:0000256" key="1">
    <source>
        <dbReference type="ARBA" id="ARBA00022801"/>
    </source>
</evidence>
<keyword evidence="1" id="KW-0378">Hydrolase</keyword>
<dbReference type="GO" id="GO:0016787">
    <property type="term" value="F:hydrolase activity"/>
    <property type="evidence" value="ECO:0007669"/>
    <property type="project" value="UniProtKB-KW"/>
</dbReference>
<dbReference type="STRING" id="561720.SAMN06275492_11953"/>